<proteinExistence type="predicted"/>
<organism evidence="2 3">
    <name type="scientific">Methylobacterium trifolii</name>
    <dbReference type="NCBI Taxonomy" id="1003092"/>
    <lineage>
        <taxon>Bacteria</taxon>
        <taxon>Pseudomonadati</taxon>
        <taxon>Pseudomonadota</taxon>
        <taxon>Alphaproteobacteria</taxon>
        <taxon>Hyphomicrobiales</taxon>
        <taxon>Methylobacteriaceae</taxon>
        <taxon>Methylobacterium</taxon>
    </lineage>
</organism>
<name>A0ABQ4TUW8_9HYPH</name>
<dbReference type="Proteomes" id="UP001055057">
    <property type="component" value="Unassembled WGS sequence"/>
</dbReference>
<sequence>MRTFPQPGAEARGQVRHGFGAGDAQVAEAEMAGAGLEEAAQVGPGMGPAGGQKSRSA</sequence>
<feature type="compositionally biased region" description="Low complexity" evidence="1">
    <location>
        <begin position="27"/>
        <end position="40"/>
    </location>
</feature>
<evidence type="ECO:0000313" key="3">
    <source>
        <dbReference type="Proteomes" id="UP001055057"/>
    </source>
</evidence>
<gene>
    <name evidence="2" type="ORF">MPOCJGCO_0941</name>
</gene>
<dbReference type="EMBL" id="BPRB01000055">
    <property type="protein sequence ID" value="GJE58856.1"/>
    <property type="molecule type" value="Genomic_DNA"/>
</dbReference>
<keyword evidence="3" id="KW-1185">Reference proteome</keyword>
<reference evidence="2" key="1">
    <citation type="journal article" date="2021" name="Front. Microbiol.">
        <title>Comprehensive Comparative Genomics and Phenotyping of Methylobacterium Species.</title>
        <authorList>
            <person name="Alessa O."/>
            <person name="Ogura Y."/>
            <person name="Fujitani Y."/>
            <person name="Takami H."/>
            <person name="Hayashi T."/>
            <person name="Sahin N."/>
            <person name="Tani A."/>
        </authorList>
    </citation>
    <scope>NUCLEOTIDE SEQUENCE</scope>
    <source>
        <strain evidence="2">DSM 23632</strain>
    </source>
</reference>
<protein>
    <submittedName>
        <fullName evidence="2">Uncharacterized protein</fullName>
    </submittedName>
</protein>
<evidence type="ECO:0000256" key="1">
    <source>
        <dbReference type="SAM" id="MobiDB-lite"/>
    </source>
</evidence>
<reference evidence="2" key="2">
    <citation type="submission" date="2021-08" db="EMBL/GenBank/DDBJ databases">
        <authorList>
            <person name="Tani A."/>
            <person name="Ola A."/>
            <person name="Ogura Y."/>
            <person name="Katsura K."/>
            <person name="Hayashi T."/>
        </authorList>
    </citation>
    <scope>NUCLEOTIDE SEQUENCE</scope>
    <source>
        <strain evidence="2">DSM 23632</strain>
    </source>
</reference>
<comment type="caution">
    <text evidence="2">The sequence shown here is derived from an EMBL/GenBank/DDBJ whole genome shotgun (WGS) entry which is preliminary data.</text>
</comment>
<accession>A0ABQ4TUW8</accession>
<evidence type="ECO:0000313" key="2">
    <source>
        <dbReference type="EMBL" id="GJE58856.1"/>
    </source>
</evidence>
<feature type="region of interest" description="Disordered" evidence="1">
    <location>
        <begin position="1"/>
        <end position="57"/>
    </location>
</feature>